<dbReference type="Proteomes" id="UP000799440">
    <property type="component" value="Unassembled WGS sequence"/>
</dbReference>
<dbReference type="InterPro" id="IPR023534">
    <property type="entry name" value="Rof/RNase_P-like"/>
</dbReference>
<gene>
    <name evidence="5" type="ORF">M011DRAFT_480076</name>
</gene>
<protein>
    <recommendedName>
        <fullName evidence="3">Ribonuclease P protein subunit</fullName>
    </recommendedName>
</protein>
<evidence type="ECO:0000256" key="4">
    <source>
        <dbReference type="SAM" id="MobiDB-lite"/>
    </source>
</evidence>
<dbReference type="SUPFAM" id="SSF101744">
    <property type="entry name" value="Rof/RNase P subunit-like"/>
    <property type="match status" value="1"/>
</dbReference>
<reference evidence="5" key="1">
    <citation type="journal article" date="2020" name="Stud. Mycol.">
        <title>101 Dothideomycetes genomes: a test case for predicting lifestyles and emergence of pathogens.</title>
        <authorList>
            <person name="Haridas S."/>
            <person name="Albert R."/>
            <person name="Binder M."/>
            <person name="Bloem J."/>
            <person name="Labutti K."/>
            <person name="Salamov A."/>
            <person name="Andreopoulos B."/>
            <person name="Baker S."/>
            <person name="Barry K."/>
            <person name="Bills G."/>
            <person name="Bluhm B."/>
            <person name="Cannon C."/>
            <person name="Castanera R."/>
            <person name="Culley D."/>
            <person name="Daum C."/>
            <person name="Ezra D."/>
            <person name="Gonzalez J."/>
            <person name="Henrissat B."/>
            <person name="Kuo A."/>
            <person name="Liang C."/>
            <person name="Lipzen A."/>
            <person name="Lutzoni F."/>
            <person name="Magnuson J."/>
            <person name="Mondo S."/>
            <person name="Nolan M."/>
            <person name="Ohm R."/>
            <person name="Pangilinan J."/>
            <person name="Park H.-J."/>
            <person name="Ramirez L."/>
            <person name="Alfaro M."/>
            <person name="Sun H."/>
            <person name="Tritt A."/>
            <person name="Yoshinaga Y."/>
            <person name="Zwiers L.-H."/>
            <person name="Turgeon B."/>
            <person name="Goodwin S."/>
            <person name="Spatafora J."/>
            <person name="Crous P."/>
            <person name="Grigoriev I."/>
        </authorList>
    </citation>
    <scope>NUCLEOTIDE SEQUENCE</scope>
    <source>
        <strain evidence="5">CBS 119925</strain>
    </source>
</reference>
<evidence type="ECO:0000313" key="5">
    <source>
        <dbReference type="EMBL" id="KAF2744245.1"/>
    </source>
</evidence>
<dbReference type="OrthoDB" id="124041at2759"/>
<dbReference type="GO" id="GO:0005634">
    <property type="term" value="C:nucleus"/>
    <property type="evidence" value="ECO:0007669"/>
    <property type="project" value="UniProtKB-SubCell"/>
</dbReference>
<keyword evidence="3" id="KW-0819">tRNA processing</keyword>
<dbReference type="Pfam" id="PF01868">
    <property type="entry name" value="RNase_P-MRP_p29"/>
    <property type="match status" value="1"/>
</dbReference>
<dbReference type="Gene3D" id="2.30.30.210">
    <property type="entry name" value="Ribonuclease P/MRP, subunit p29"/>
    <property type="match status" value="1"/>
</dbReference>
<dbReference type="InterPro" id="IPR002730">
    <property type="entry name" value="Rpp29/RNP1"/>
</dbReference>
<comment type="subcellular location">
    <subcellularLocation>
        <location evidence="1">Nucleus</location>
    </subcellularLocation>
</comment>
<dbReference type="PANTHER" id="PTHR13348:SF0">
    <property type="entry name" value="RIBONUCLEASE P PROTEIN SUBUNIT P29"/>
    <property type="match status" value="1"/>
</dbReference>
<dbReference type="InterPro" id="IPR016848">
    <property type="entry name" value="RNase_P/MRP_Rpp29-subunit"/>
</dbReference>
<comment type="similarity">
    <text evidence="2">Belongs to the eukaryotic/archaeal RNase P protein component 1 family.</text>
</comment>
<name>A0A6A6V1C0_9PLEO</name>
<dbReference type="GO" id="GO:0033204">
    <property type="term" value="F:ribonuclease P RNA binding"/>
    <property type="evidence" value="ECO:0007669"/>
    <property type="project" value="InterPro"/>
</dbReference>
<sequence>MPQPEPTPFAQTLLRRALPTPTADEYYTERAIKRPLYLRPTSPEPSARALRRRAQHAKKAAAQKHRALKPGPLSAAKKRSLGLLEIPKSQIKWSTYAPLHELWLGYIRDVLGVAEGRATYVTPASVGPLIASADMHGAKMEVVRSRCVSRVGIKGIVVRDSQYTFEIVTEKDKLKTVPKEHTWFRMEIPVPGEEGVERKPLVFEINGEQFQYRAPDRANKKMKMHYQADI</sequence>
<dbReference type="GO" id="GO:0000172">
    <property type="term" value="C:ribonuclease MRP complex"/>
    <property type="evidence" value="ECO:0007669"/>
    <property type="project" value="InterPro"/>
</dbReference>
<evidence type="ECO:0000313" key="6">
    <source>
        <dbReference type="Proteomes" id="UP000799440"/>
    </source>
</evidence>
<accession>A0A6A6V1C0</accession>
<dbReference type="GO" id="GO:0006364">
    <property type="term" value="P:rRNA processing"/>
    <property type="evidence" value="ECO:0007669"/>
    <property type="project" value="TreeGrafter"/>
</dbReference>
<dbReference type="PIRSF" id="PIRSF027081">
    <property type="entry name" value="RNase_P/MRP_p29_subunit"/>
    <property type="match status" value="1"/>
</dbReference>
<dbReference type="EMBL" id="MU006590">
    <property type="protein sequence ID" value="KAF2744245.1"/>
    <property type="molecule type" value="Genomic_DNA"/>
</dbReference>
<dbReference type="InterPro" id="IPR036980">
    <property type="entry name" value="RNase_P/MRP_Rpp29_sf"/>
</dbReference>
<dbReference type="SMART" id="SM00538">
    <property type="entry name" value="POP4"/>
    <property type="match status" value="1"/>
</dbReference>
<feature type="region of interest" description="Disordered" evidence="4">
    <location>
        <begin position="53"/>
        <end position="72"/>
    </location>
</feature>
<dbReference type="PANTHER" id="PTHR13348">
    <property type="entry name" value="RIBONUCLEASE P SUBUNIT P29"/>
    <property type="match status" value="1"/>
</dbReference>
<evidence type="ECO:0000256" key="2">
    <source>
        <dbReference type="ARBA" id="ARBA00006181"/>
    </source>
</evidence>
<evidence type="ECO:0000256" key="1">
    <source>
        <dbReference type="ARBA" id="ARBA00004123"/>
    </source>
</evidence>
<evidence type="ECO:0000256" key="3">
    <source>
        <dbReference type="PIRNR" id="PIRNR027081"/>
    </source>
</evidence>
<proteinExistence type="inferred from homology"/>
<keyword evidence="3" id="KW-0539">Nucleus</keyword>
<dbReference type="AlphaFoldDB" id="A0A6A6V1C0"/>
<organism evidence="5 6">
    <name type="scientific">Sporormia fimetaria CBS 119925</name>
    <dbReference type="NCBI Taxonomy" id="1340428"/>
    <lineage>
        <taxon>Eukaryota</taxon>
        <taxon>Fungi</taxon>
        <taxon>Dikarya</taxon>
        <taxon>Ascomycota</taxon>
        <taxon>Pezizomycotina</taxon>
        <taxon>Dothideomycetes</taxon>
        <taxon>Pleosporomycetidae</taxon>
        <taxon>Pleosporales</taxon>
        <taxon>Sporormiaceae</taxon>
        <taxon>Sporormia</taxon>
    </lineage>
</organism>
<keyword evidence="6" id="KW-1185">Reference proteome</keyword>
<dbReference type="GO" id="GO:0001682">
    <property type="term" value="P:tRNA 5'-leader removal"/>
    <property type="evidence" value="ECO:0007669"/>
    <property type="project" value="InterPro"/>
</dbReference>
<dbReference type="GO" id="GO:0030677">
    <property type="term" value="C:ribonuclease P complex"/>
    <property type="evidence" value="ECO:0007669"/>
    <property type="project" value="InterPro"/>
</dbReference>
<feature type="compositionally biased region" description="Basic residues" evidence="4">
    <location>
        <begin position="53"/>
        <end position="68"/>
    </location>
</feature>